<dbReference type="SUPFAM" id="SSF48452">
    <property type="entry name" value="TPR-like"/>
    <property type="match status" value="1"/>
</dbReference>
<evidence type="ECO:0000256" key="5">
    <source>
        <dbReference type="PROSITE-ProRule" id="PRU01091"/>
    </source>
</evidence>
<evidence type="ECO:0000256" key="6">
    <source>
        <dbReference type="SAM" id="MobiDB-lite"/>
    </source>
</evidence>
<dbReference type="SMART" id="SM01043">
    <property type="entry name" value="BTAD"/>
    <property type="match status" value="1"/>
</dbReference>
<keyword evidence="4" id="KW-0804">Transcription</keyword>
<dbReference type="SUPFAM" id="SSF46894">
    <property type="entry name" value="C-terminal effector domain of the bipartite response regulators"/>
    <property type="match status" value="1"/>
</dbReference>
<evidence type="ECO:0000256" key="1">
    <source>
        <dbReference type="ARBA" id="ARBA00005820"/>
    </source>
</evidence>
<evidence type="ECO:0000256" key="2">
    <source>
        <dbReference type="ARBA" id="ARBA00023015"/>
    </source>
</evidence>
<dbReference type="PROSITE" id="PS51755">
    <property type="entry name" value="OMPR_PHOB"/>
    <property type="match status" value="1"/>
</dbReference>
<dbReference type="Pfam" id="PF00486">
    <property type="entry name" value="Trans_reg_C"/>
    <property type="match status" value="1"/>
</dbReference>
<dbReference type="Pfam" id="PF13191">
    <property type="entry name" value="AAA_16"/>
    <property type="match status" value="1"/>
</dbReference>
<dbReference type="EMBL" id="BOOC01000002">
    <property type="protein sequence ID" value="GIH37623.1"/>
    <property type="molecule type" value="Genomic_DNA"/>
</dbReference>
<comment type="similarity">
    <text evidence="1">Belongs to the AfsR/DnrI/RedD regulatory family.</text>
</comment>
<feature type="domain" description="OmpR/PhoB-type" evidence="7">
    <location>
        <begin position="1"/>
        <end position="98"/>
    </location>
</feature>
<organism evidence="8 9">
    <name type="scientific">Microbispora corallina</name>
    <dbReference type="NCBI Taxonomy" id="83302"/>
    <lineage>
        <taxon>Bacteria</taxon>
        <taxon>Bacillati</taxon>
        <taxon>Actinomycetota</taxon>
        <taxon>Actinomycetes</taxon>
        <taxon>Streptosporangiales</taxon>
        <taxon>Streptosporangiaceae</taxon>
        <taxon>Microbispora</taxon>
    </lineage>
</organism>
<dbReference type="InterPro" id="IPR051677">
    <property type="entry name" value="AfsR-DnrI-RedD_regulator"/>
</dbReference>
<keyword evidence="9" id="KW-1185">Reference proteome</keyword>
<dbReference type="Gene3D" id="1.25.40.10">
    <property type="entry name" value="Tetratricopeptide repeat domain"/>
    <property type="match status" value="1"/>
</dbReference>
<dbReference type="Pfam" id="PF03704">
    <property type="entry name" value="BTAD"/>
    <property type="match status" value="1"/>
</dbReference>
<dbReference type="Proteomes" id="UP000603904">
    <property type="component" value="Unassembled WGS sequence"/>
</dbReference>
<evidence type="ECO:0000313" key="9">
    <source>
        <dbReference type="Proteomes" id="UP000603904"/>
    </source>
</evidence>
<dbReference type="RefSeq" id="WP_204055355.1">
    <property type="nucleotide sequence ID" value="NZ_BAAAGP010000001.1"/>
</dbReference>
<evidence type="ECO:0000256" key="3">
    <source>
        <dbReference type="ARBA" id="ARBA00023125"/>
    </source>
</evidence>
<feature type="region of interest" description="Disordered" evidence="6">
    <location>
        <begin position="278"/>
        <end position="358"/>
    </location>
</feature>
<protein>
    <recommendedName>
        <fullName evidence="7">OmpR/PhoB-type domain-containing protein</fullName>
    </recommendedName>
</protein>
<dbReference type="SUPFAM" id="SSF52540">
    <property type="entry name" value="P-loop containing nucleoside triphosphate hydrolases"/>
    <property type="match status" value="1"/>
</dbReference>
<proteinExistence type="inferred from homology"/>
<dbReference type="InterPro" id="IPR005158">
    <property type="entry name" value="BTAD"/>
</dbReference>
<gene>
    <name evidence="8" type="ORF">Mco01_06230</name>
</gene>
<dbReference type="InterPro" id="IPR011990">
    <property type="entry name" value="TPR-like_helical_dom_sf"/>
</dbReference>
<dbReference type="Gene3D" id="1.10.10.10">
    <property type="entry name" value="Winged helix-like DNA-binding domain superfamily/Winged helix DNA-binding domain"/>
    <property type="match status" value="1"/>
</dbReference>
<accession>A0ABQ4FSE3</accession>
<dbReference type="PANTHER" id="PTHR35807">
    <property type="entry name" value="TRANSCRIPTIONAL REGULATOR REDD-RELATED"/>
    <property type="match status" value="1"/>
</dbReference>
<keyword evidence="2" id="KW-0805">Transcription regulation</keyword>
<evidence type="ECO:0000313" key="8">
    <source>
        <dbReference type="EMBL" id="GIH37623.1"/>
    </source>
</evidence>
<feature type="compositionally biased region" description="Basic and acidic residues" evidence="6">
    <location>
        <begin position="303"/>
        <end position="315"/>
    </location>
</feature>
<comment type="caution">
    <text evidence="8">The sequence shown here is derived from an EMBL/GenBank/DDBJ whole genome shotgun (WGS) entry which is preliminary data.</text>
</comment>
<dbReference type="InterPro" id="IPR041664">
    <property type="entry name" value="AAA_16"/>
</dbReference>
<reference evidence="8 9" key="1">
    <citation type="submission" date="2021-01" db="EMBL/GenBank/DDBJ databases">
        <title>Whole genome shotgun sequence of Microbispora corallina NBRC 16416.</title>
        <authorList>
            <person name="Komaki H."/>
            <person name="Tamura T."/>
        </authorList>
    </citation>
    <scope>NUCLEOTIDE SEQUENCE [LARGE SCALE GENOMIC DNA]</scope>
    <source>
        <strain evidence="8 9">NBRC 16416</strain>
    </source>
</reference>
<keyword evidence="3 5" id="KW-0238">DNA-binding</keyword>
<name>A0ABQ4FSE3_9ACTN</name>
<feature type="compositionally biased region" description="Basic and acidic residues" evidence="6">
    <location>
        <begin position="344"/>
        <end position="355"/>
    </location>
</feature>
<sequence length="1181" mass="125571">MAIFRVLGAFHAIGATGPVDLGGPRQRSVLARLLVAGGQVVPVERMIDDLWHEQPPPSALASVQAYVSNLRRALEPERTARTPARVLVTVPPGYALRSEDVDAWRFDELARRGARAAAEGDPRAALRLLDEALALWQGPAYAEFATADWATTEIGRLEELRATAAEQRAEAALALGAPGPVVADLRGLLAGHPLREEAWRLLALALYRQGRQGDALVALREARGVLAEELGVDPGPALQRLEADILAQSPTLDLRPLPAAAPLAEAADIRADIQEAAEDHAARGGDGPGAAVPGSGPLTWEATGRESVQERDAAGREGAGPAQERSPARSESAQERSPAGSESAQERDQVGRESGRIAAEPAARERLFGREDELARLLAFLRGIALVTGEAGMGKSALVEAAAVRRAEQGWRVAVGRCPETGGAPPGWAWAEILRTLTAAVPPRDALAPRIQRLLDDAAGHDQPSGTDLTAERFRLRRALAAYLAEAARPAPLLLILDDLHRADDETLAVLVHLAADLAGAPVVVAGTAREEESGRLAETAAALARHEPLRISLTGVGREAAAALLAEVSGAEVSAATAAAVADRTGGNPFFLRETARLIAAEGEETAASVVPAGVRDVLRRRFGRLPVPAQTVLREAAVIGRDVDVDVLASVNGGGDEAVVEAVEAALMAGLLVEPEDGGLRFAHALVRDTLYDDMSRLRRARVHGRVAAALERLRPDEVAALAHHYASGGEPARAAHYAALAAERAELRFAYREAAALWGRAIELGGREDLELIMRRVRALALGNELAAAREMRERAIALAVPQGDPELTARVVGAFDAPALWSTRDYGVVSLEVVRVIEEALAALPPGDGAARCALLTSLAFELEGEETERGARAAAEALDMARRLGDPEAVAKALNARTFHTFRDGGLAERRRYGTELLDLAGEHGLAIAEVVAHLILMQQATGSLDWARADLHAGEGGRLAERYDMTMPGSLVTFYRAYRRAVAGEYAEAERLYREGARAHARVGAWRFEVGLSYMSRYCLALLRGDVAGLVPEAEVVARYWDVAAEPYALALAAAGRTEEARRAAGRPARIRPDYYARFFLVVRGLLGVAIGDKERAEEAYGALAPYPEDPVTQGTGLLPLWPVAQVLGDLAVFLGRPGEAAGRYRLALEVAGRVDAPVWAEAARRGLAAVAEPE</sequence>
<evidence type="ECO:0000259" key="7">
    <source>
        <dbReference type="PROSITE" id="PS51755"/>
    </source>
</evidence>
<dbReference type="Gene3D" id="3.40.50.300">
    <property type="entry name" value="P-loop containing nucleotide triphosphate hydrolases"/>
    <property type="match status" value="1"/>
</dbReference>
<feature type="DNA-binding region" description="OmpR/PhoB-type" evidence="5">
    <location>
        <begin position="1"/>
        <end position="98"/>
    </location>
</feature>
<dbReference type="InterPro" id="IPR036388">
    <property type="entry name" value="WH-like_DNA-bd_sf"/>
</dbReference>
<dbReference type="InterPro" id="IPR001867">
    <property type="entry name" value="OmpR/PhoB-type_DNA-bd"/>
</dbReference>
<evidence type="ECO:0000256" key="4">
    <source>
        <dbReference type="ARBA" id="ARBA00023163"/>
    </source>
</evidence>
<dbReference type="SMART" id="SM00862">
    <property type="entry name" value="Trans_reg_C"/>
    <property type="match status" value="1"/>
</dbReference>
<dbReference type="PANTHER" id="PTHR35807:SF1">
    <property type="entry name" value="TRANSCRIPTIONAL REGULATOR REDD"/>
    <property type="match status" value="1"/>
</dbReference>
<dbReference type="InterPro" id="IPR003593">
    <property type="entry name" value="AAA+_ATPase"/>
</dbReference>
<dbReference type="SMART" id="SM00382">
    <property type="entry name" value="AAA"/>
    <property type="match status" value="1"/>
</dbReference>
<dbReference type="CDD" id="cd15831">
    <property type="entry name" value="BTAD"/>
    <property type="match status" value="1"/>
</dbReference>
<dbReference type="InterPro" id="IPR027417">
    <property type="entry name" value="P-loop_NTPase"/>
</dbReference>
<dbReference type="InterPro" id="IPR016032">
    <property type="entry name" value="Sig_transdc_resp-reg_C-effctor"/>
</dbReference>